<feature type="region of interest" description="Disordered" evidence="1">
    <location>
        <begin position="1"/>
        <end position="40"/>
    </location>
</feature>
<evidence type="ECO:0000256" key="1">
    <source>
        <dbReference type="SAM" id="MobiDB-lite"/>
    </source>
</evidence>
<protein>
    <submittedName>
        <fullName evidence="2">Uncharacterized protein</fullName>
    </submittedName>
</protein>
<dbReference type="AlphaFoldDB" id="A0AAD6QMX6"/>
<keyword evidence="3" id="KW-1185">Reference proteome</keyword>
<evidence type="ECO:0000313" key="2">
    <source>
        <dbReference type="EMBL" id="KAJ6993352.1"/>
    </source>
</evidence>
<dbReference type="EMBL" id="JAQIZT010000006">
    <property type="protein sequence ID" value="KAJ6993352.1"/>
    <property type="molecule type" value="Genomic_DNA"/>
</dbReference>
<evidence type="ECO:0000313" key="3">
    <source>
        <dbReference type="Proteomes" id="UP001164929"/>
    </source>
</evidence>
<sequence length="40" mass="4387">MNMEHVSSTDSLSPAFLELGQHQIQTVGFGPTRSENQNPT</sequence>
<feature type="compositionally biased region" description="Polar residues" evidence="1">
    <location>
        <begin position="1"/>
        <end position="12"/>
    </location>
</feature>
<gene>
    <name evidence="2" type="ORF">NC653_016473</name>
</gene>
<proteinExistence type="predicted"/>
<dbReference type="Proteomes" id="UP001164929">
    <property type="component" value="Chromosome 6"/>
</dbReference>
<name>A0AAD6QMX6_9ROSI</name>
<organism evidence="2 3">
    <name type="scientific">Populus alba x Populus x berolinensis</name>
    <dbReference type="NCBI Taxonomy" id="444605"/>
    <lineage>
        <taxon>Eukaryota</taxon>
        <taxon>Viridiplantae</taxon>
        <taxon>Streptophyta</taxon>
        <taxon>Embryophyta</taxon>
        <taxon>Tracheophyta</taxon>
        <taxon>Spermatophyta</taxon>
        <taxon>Magnoliopsida</taxon>
        <taxon>eudicotyledons</taxon>
        <taxon>Gunneridae</taxon>
        <taxon>Pentapetalae</taxon>
        <taxon>rosids</taxon>
        <taxon>fabids</taxon>
        <taxon>Malpighiales</taxon>
        <taxon>Salicaceae</taxon>
        <taxon>Saliceae</taxon>
        <taxon>Populus</taxon>
    </lineage>
</organism>
<accession>A0AAD6QMX6</accession>
<comment type="caution">
    <text evidence="2">The sequence shown here is derived from an EMBL/GenBank/DDBJ whole genome shotgun (WGS) entry which is preliminary data.</text>
</comment>
<reference evidence="2" key="1">
    <citation type="journal article" date="2023" name="Mol. Ecol. Resour.">
        <title>Chromosome-level genome assembly of a triploid poplar Populus alba 'Berolinensis'.</title>
        <authorList>
            <person name="Chen S."/>
            <person name="Yu Y."/>
            <person name="Wang X."/>
            <person name="Wang S."/>
            <person name="Zhang T."/>
            <person name="Zhou Y."/>
            <person name="He R."/>
            <person name="Meng N."/>
            <person name="Wang Y."/>
            <person name="Liu W."/>
            <person name="Liu Z."/>
            <person name="Liu J."/>
            <person name="Guo Q."/>
            <person name="Huang H."/>
            <person name="Sederoff R.R."/>
            <person name="Wang G."/>
            <person name="Qu G."/>
            <person name="Chen S."/>
        </authorList>
    </citation>
    <scope>NUCLEOTIDE SEQUENCE</scope>
    <source>
        <strain evidence="2">SC-2020</strain>
    </source>
</reference>